<feature type="compositionally biased region" description="Polar residues" evidence="1">
    <location>
        <begin position="1"/>
        <end position="10"/>
    </location>
</feature>
<reference evidence="2" key="1">
    <citation type="journal article" date="2022" name="bioRxiv">
        <title>Sequencing and chromosome-scale assembly of the giantPleurodeles waltlgenome.</title>
        <authorList>
            <person name="Brown T."/>
            <person name="Elewa A."/>
            <person name="Iarovenko S."/>
            <person name="Subramanian E."/>
            <person name="Araus A.J."/>
            <person name="Petzold A."/>
            <person name="Susuki M."/>
            <person name="Suzuki K.-i.T."/>
            <person name="Hayashi T."/>
            <person name="Toyoda A."/>
            <person name="Oliveira C."/>
            <person name="Osipova E."/>
            <person name="Leigh N.D."/>
            <person name="Simon A."/>
            <person name="Yun M.H."/>
        </authorList>
    </citation>
    <scope>NUCLEOTIDE SEQUENCE</scope>
    <source>
        <strain evidence="2">20211129_DDA</strain>
        <tissue evidence="2">Liver</tissue>
    </source>
</reference>
<feature type="region of interest" description="Disordered" evidence="1">
    <location>
        <begin position="1"/>
        <end position="105"/>
    </location>
</feature>
<name>A0AAV7SRZ6_PLEWA</name>
<gene>
    <name evidence="2" type="ORF">NDU88_007219</name>
</gene>
<keyword evidence="3" id="KW-1185">Reference proteome</keyword>
<dbReference type="AlphaFoldDB" id="A0AAV7SRZ6"/>
<evidence type="ECO:0000313" key="3">
    <source>
        <dbReference type="Proteomes" id="UP001066276"/>
    </source>
</evidence>
<feature type="compositionally biased region" description="Basic residues" evidence="1">
    <location>
        <begin position="47"/>
        <end position="62"/>
    </location>
</feature>
<dbReference type="EMBL" id="JANPWB010000008">
    <property type="protein sequence ID" value="KAJ1166823.1"/>
    <property type="molecule type" value="Genomic_DNA"/>
</dbReference>
<protein>
    <submittedName>
        <fullName evidence="2">Uncharacterized protein</fullName>
    </submittedName>
</protein>
<organism evidence="2 3">
    <name type="scientific">Pleurodeles waltl</name>
    <name type="common">Iberian ribbed newt</name>
    <dbReference type="NCBI Taxonomy" id="8319"/>
    <lineage>
        <taxon>Eukaryota</taxon>
        <taxon>Metazoa</taxon>
        <taxon>Chordata</taxon>
        <taxon>Craniata</taxon>
        <taxon>Vertebrata</taxon>
        <taxon>Euteleostomi</taxon>
        <taxon>Amphibia</taxon>
        <taxon>Batrachia</taxon>
        <taxon>Caudata</taxon>
        <taxon>Salamandroidea</taxon>
        <taxon>Salamandridae</taxon>
        <taxon>Pleurodelinae</taxon>
        <taxon>Pleurodeles</taxon>
    </lineage>
</organism>
<dbReference type="Proteomes" id="UP001066276">
    <property type="component" value="Chromosome 4_2"/>
</dbReference>
<sequence>MRSRRSQPASRGNVAASGQAHRVKRGPQRGPPFQTRGPGAGEQAPPHLRRSPSLHSGRRARTQRVGNPPAAPDAAATAQEVPRHDGSGKRGPGSTDLTGHARDHN</sequence>
<comment type="caution">
    <text evidence="2">The sequence shown here is derived from an EMBL/GenBank/DDBJ whole genome shotgun (WGS) entry which is preliminary data.</text>
</comment>
<proteinExistence type="predicted"/>
<evidence type="ECO:0000313" key="2">
    <source>
        <dbReference type="EMBL" id="KAJ1166823.1"/>
    </source>
</evidence>
<accession>A0AAV7SRZ6</accession>
<evidence type="ECO:0000256" key="1">
    <source>
        <dbReference type="SAM" id="MobiDB-lite"/>
    </source>
</evidence>